<comment type="caution">
    <text evidence="2">The sequence shown here is derived from an EMBL/GenBank/DDBJ whole genome shotgun (WGS) entry which is preliminary data.</text>
</comment>
<evidence type="ECO:0000313" key="2">
    <source>
        <dbReference type="EMBL" id="PVH28532.1"/>
    </source>
</evidence>
<reference evidence="2 3" key="1">
    <citation type="submission" date="2018-04" db="EMBL/GenBank/DDBJ databases">
        <title>Pararhodobacter oceanense sp. nov., isolated from marine intertidal sediment.</title>
        <authorList>
            <person name="Wang X.-L."/>
            <person name="Du Z.-J."/>
        </authorList>
    </citation>
    <scope>NUCLEOTIDE SEQUENCE [LARGE SCALE GENOMIC DNA]</scope>
    <source>
        <strain evidence="2 3">AM505</strain>
    </source>
</reference>
<protein>
    <submittedName>
        <fullName evidence="2">Double-strand break repair protein AddB</fullName>
    </submittedName>
</protein>
<name>A0A2T8HT93_9RHOB</name>
<dbReference type="SUPFAM" id="SSF52540">
    <property type="entry name" value="P-loop containing nucleoside triphosphate hydrolases"/>
    <property type="match status" value="1"/>
</dbReference>
<dbReference type="NCBIfam" id="TIGR02786">
    <property type="entry name" value="addB_alphas"/>
    <property type="match status" value="1"/>
</dbReference>
<dbReference type="OrthoDB" id="9780606at2"/>
<accession>A0A2T8HT93</accession>
<proteinExistence type="predicted"/>
<dbReference type="Proteomes" id="UP000245911">
    <property type="component" value="Unassembled WGS sequence"/>
</dbReference>
<evidence type="ECO:0000313" key="3">
    <source>
        <dbReference type="Proteomes" id="UP000245911"/>
    </source>
</evidence>
<gene>
    <name evidence="2" type="primary">addB</name>
    <name evidence="2" type="ORF">DDE20_12360</name>
</gene>
<dbReference type="Pfam" id="PF12705">
    <property type="entry name" value="PDDEXK_1"/>
    <property type="match status" value="1"/>
</dbReference>
<dbReference type="InterPro" id="IPR027417">
    <property type="entry name" value="P-loop_NTPase"/>
</dbReference>
<dbReference type="InterPro" id="IPR011604">
    <property type="entry name" value="PDDEXK-like_dom_sf"/>
</dbReference>
<feature type="domain" description="PD-(D/E)XK endonuclease-like" evidence="1">
    <location>
        <begin position="708"/>
        <end position="922"/>
    </location>
</feature>
<evidence type="ECO:0000259" key="1">
    <source>
        <dbReference type="Pfam" id="PF12705"/>
    </source>
</evidence>
<dbReference type="InterPro" id="IPR014153">
    <property type="entry name" value="Ds_break_AddB"/>
</dbReference>
<keyword evidence="3" id="KW-1185">Reference proteome</keyword>
<dbReference type="AlphaFoldDB" id="A0A2T8HT93"/>
<dbReference type="InterPro" id="IPR038726">
    <property type="entry name" value="PDDEXK_AddAB-type"/>
</dbReference>
<sequence>MFEATTTPRVFGLPCGVDFPAALARGIRARMQGEPPEAMARVEVIVNTARVQVRLREALVRQGAGFLPQIRLISDLDPATTPTHPLRTRLALAQAVRALLKREPDLGPASSAFSLADGLYGLLDEMQGEGVDLDVLEALDVSNHSEHWTRSLRFIRVIADHFGPVSGGQGRLRAAIAQLTADWQVAPPDHPIIVAGSTGSRGPSALLMQAVAHLPQGALVLPGFDADLPRAVWQSFDNPLHSEDHPQFRFARLMETLGIAASEVRGWTEVDAPDAQRNRIVSLALRPAPVTDQWLRDGPELGDLRPPTEALTLIEAGSPRQEGLAIALVLRQAAVDGKSAALITPDRTLARRVTAALDRWQVIPDDSAGRPLGLSAPGRFMRLSAGMFGRAVTAEALITLLKHPISHSAVERGPHLRHLRELEIHLRRRAHAFPTAQSLDDFAARKPEREAWAEWVKTSLTLANGDEERDLGDWITAHQALAQHLAAGAGGAGSGELWLKPAGEAALSVFTELATESAYGGEMRFSEYSALLDTVLAGKEVRESVESRPDIMIWGTLEARAQSADIVVLGGLVDGTWPAAPSPDPWFNRQMRLDAGLLLPERQIGLSAHDFQIAIGAPEVVLSRAKRDAEAETVPSRWLNRLTNLILGLSAQHGEAALAGMVARGNHWLELADRYDADQSGVPLHCATRNPRPAPAPPLSARPRELPVTRIETLSRDPYAIYAEHVLRLKPMDPLAPEPDARLRGTVLHRVPEEYVRRFPPGTKGDVEAFMAIAETVLAEECPWQATRLHWLARLRRTAQGFVTWNEELDAEPRVTEKKARLHIPLPAFDLIGKPDRIDIGADGRARVYDYKTGALPSKAQQSRFSKQLILLALMIEDGAFEDIGPVPVGEARYIGLGKEFAESEADVTPENQSATREDLIKLLAHYLDPEQGFTVMRAVENEARIGDFHALARRGEWQPTDPSETIKVGDPDG</sequence>
<organism evidence="2 3">
    <name type="scientific">Pararhodobacter oceanensis</name>
    <dbReference type="NCBI Taxonomy" id="2172121"/>
    <lineage>
        <taxon>Bacteria</taxon>
        <taxon>Pseudomonadati</taxon>
        <taxon>Pseudomonadota</taxon>
        <taxon>Alphaproteobacteria</taxon>
        <taxon>Rhodobacterales</taxon>
        <taxon>Paracoccaceae</taxon>
        <taxon>Pararhodobacter</taxon>
    </lineage>
</organism>
<dbReference type="EMBL" id="QDKM01000005">
    <property type="protein sequence ID" value="PVH28532.1"/>
    <property type="molecule type" value="Genomic_DNA"/>
</dbReference>
<dbReference type="Gene3D" id="3.90.320.10">
    <property type="match status" value="1"/>
</dbReference>